<dbReference type="EMBL" id="JAHCLR010000034">
    <property type="protein sequence ID" value="MBS9534971.1"/>
    <property type="molecule type" value="Genomic_DNA"/>
</dbReference>
<protein>
    <submittedName>
        <fullName evidence="2">TfoX/Sxy family protein</fullName>
    </submittedName>
</protein>
<feature type="domain" description="TfoX N-terminal" evidence="1">
    <location>
        <begin position="13"/>
        <end position="103"/>
    </location>
</feature>
<proteinExistence type="predicted"/>
<comment type="caution">
    <text evidence="2">The sequence shown here is derived from an EMBL/GenBank/DDBJ whole genome shotgun (WGS) entry which is preliminary data.</text>
</comment>
<dbReference type="Gene3D" id="3.30.1460.30">
    <property type="entry name" value="YgaC/TfoX-N like chaperone"/>
    <property type="match status" value="1"/>
</dbReference>
<dbReference type="InterPro" id="IPR007076">
    <property type="entry name" value="TfoX_N"/>
</dbReference>
<evidence type="ECO:0000313" key="3">
    <source>
        <dbReference type="Proteomes" id="UP001519535"/>
    </source>
</evidence>
<keyword evidence="3" id="KW-1185">Reference proteome</keyword>
<sequence length="126" mass="13686">MAYDSYLADRIREQLANTSAVDEQAMFGGLAFLVAGRIAVAASREGGLMVRVDPARAERLLADGAAEPMQMGGRTMRGWLHVGGEQLRTTRQLAKWITIGTAAAEVAPARRQRTTRSIASRSRRVS</sequence>
<dbReference type="Pfam" id="PF04993">
    <property type="entry name" value="TfoX_N"/>
    <property type="match status" value="1"/>
</dbReference>
<organism evidence="2 3">
    <name type="scientific">Mycolicibacter acidiphilus</name>
    <dbReference type="NCBI Taxonomy" id="2835306"/>
    <lineage>
        <taxon>Bacteria</taxon>
        <taxon>Bacillati</taxon>
        <taxon>Actinomycetota</taxon>
        <taxon>Actinomycetes</taxon>
        <taxon>Mycobacteriales</taxon>
        <taxon>Mycobacteriaceae</taxon>
        <taxon>Mycolicibacter</taxon>
    </lineage>
</organism>
<gene>
    <name evidence="2" type="ORF">KIH27_15380</name>
</gene>
<dbReference type="SUPFAM" id="SSF159894">
    <property type="entry name" value="YgaC/TfoX-N like"/>
    <property type="match status" value="1"/>
</dbReference>
<name>A0ABS5RL68_9MYCO</name>
<reference evidence="2 3" key="1">
    <citation type="submission" date="2021-05" db="EMBL/GenBank/DDBJ databases">
        <title>Mycobacterium acidophilum sp. nov., an extremely acid-tolerant member of the genus Mycobacterium.</title>
        <authorList>
            <person name="Xia J."/>
        </authorList>
    </citation>
    <scope>NUCLEOTIDE SEQUENCE [LARGE SCALE GENOMIC DNA]</scope>
    <source>
        <strain evidence="2 3">M1</strain>
    </source>
</reference>
<dbReference type="Proteomes" id="UP001519535">
    <property type="component" value="Unassembled WGS sequence"/>
</dbReference>
<accession>A0ABS5RL68</accession>
<evidence type="ECO:0000313" key="2">
    <source>
        <dbReference type="EMBL" id="MBS9534971.1"/>
    </source>
</evidence>
<evidence type="ECO:0000259" key="1">
    <source>
        <dbReference type="Pfam" id="PF04993"/>
    </source>
</evidence>
<dbReference type="RefSeq" id="WP_214093837.1">
    <property type="nucleotide sequence ID" value="NZ_JAHCLR010000034.1"/>
</dbReference>